<keyword evidence="2" id="KW-1185">Reference proteome</keyword>
<dbReference type="AlphaFoldDB" id="A0A402B5T4"/>
<reference evidence="2" key="1">
    <citation type="submission" date="2018-12" db="EMBL/GenBank/DDBJ databases">
        <title>Tengunoibacter tsumagoiensis gen. nov., sp. nov., Dictyobacter kobayashii sp. nov., D. alpinus sp. nov., and D. joshuensis sp. nov. and description of Dictyobacteraceae fam. nov. within the order Ktedonobacterales isolated from Tengu-no-mugimeshi.</title>
        <authorList>
            <person name="Wang C.M."/>
            <person name="Zheng Y."/>
            <person name="Sakai Y."/>
            <person name="Toyoda A."/>
            <person name="Minakuchi Y."/>
            <person name="Abe K."/>
            <person name="Yokota A."/>
            <person name="Yabe S."/>
        </authorList>
    </citation>
    <scope>NUCLEOTIDE SEQUENCE [LARGE SCALE GENOMIC DNA]</scope>
    <source>
        <strain evidence="2">Uno16</strain>
    </source>
</reference>
<organism evidence="1 2">
    <name type="scientific">Dictyobacter alpinus</name>
    <dbReference type="NCBI Taxonomy" id="2014873"/>
    <lineage>
        <taxon>Bacteria</taxon>
        <taxon>Bacillati</taxon>
        <taxon>Chloroflexota</taxon>
        <taxon>Ktedonobacteria</taxon>
        <taxon>Ktedonobacterales</taxon>
        <taxon>Dictyobacteraceae</taxon>
        <taxon>Dictyobacter</taxon>
    </lineage>
</organism>
<dbReference type="Proteomes" id="UP000287171">
    <property type="component" value="Unassembled WGS sequence"/>
</dbReference>
<evidence type="ECO:0000313" key="1">
    <source>
        <dbReference type="EMBL" id="GCE26712.1"/>
    </source>
</evidence>
<evidence type="ECO:0000313" key="2">
    <source>
        <dbReference type="Proteomes" id="UP000287171"/>
    </source>
</evidence>
<accession>A0A402B5T4</accession>
<comment type="caution">
    <text evidence="1">The sequence shown here is derived from an EMBL/GenBank/DDBJ whole genome shotgun (WGS) entry which is preliminary data.</text>
</comment>
<name>A0A402B5T4_9CHLR</name>
<proteinExistence type="predicted"/>
<dbReference type="EMBL" id="BIFT01000001">
    <property type="protein sequence ID" value="GCE26712.1"/>
    <property type="molecule type" value="Genomic_DNA"/>
</dbReference>
<protein>
    <submittedName>
        <fullName evidence="1">Uncharacterized protein</fullName>
    </submittedName>
</protein>
<sequence>MGFTRKGRCAATRAAATAIALIVSFAYVKDIGPGGYARSSSCVAIHIKVSLLVGGYGDGVVAG</sequence>
<gene>
    <name evidence="1" type="ORF">KDA_21960</name>
</gene>